<comment type="caution">
    <text evidence="2">The sequence shown here is derived from an EMBL/GenBank/DDBJ whole genome shotgun (WGS) entry which is preliminary data.</text>
</comment>
<dbReference type="PANTHER" id="PTHR48079:SF6">
    <property type="entry name" value="NAD(P)-BINDING DOMAIN-CONTAINING PROTEIN-RELATED"/>
    <property type="match status" value="1"/>
</dbReference>
<dbReference type="EMBL" id="MNAD01001298">
    <property type="protein sequence ID" value="OJT06576.1"/>
    <property type="molecule type" value="Genomic_DNA"/>
</dbReference>
<feature type="domain" description="NmrA-like" evidence="1">
    <location>
        <begin position="5"/>
        <end position="83"/>
    </location>
</feature>
<dbReference type="GO" id="GO:0005737">
    <property type="term" value="C:cytoplasm"/>
    <property type="evidence" value="ECO:0007669"/>
    <property type="project" value="TreeGrafter"/>
</dbReference>
<dbReference type="InterPro" id="IPR051783">
    <property type="entry name" value="NAD(P)-dependent_oxidoreduct"/>
</dbReference>
<dbReference type="Gene3D" id="3.40.50.720">
    <property type="entry name" value="NAD(P)-binding Rossmann-like Domain"/>
    <property type="match status" value="1"/>
</dbReference>
<proteinExistence type="predicted"/>
<sequence length="364" mass="39415">MSSDKVTIFLTGATGYIGGSVLQRLLAHPNRKNFEITTLVRNTEKAKRLDKEFGVKTVVGALQDLDKLATLAENAHVVFHTADCDDLNAINAILNGLKARHEKTGDLPLLIHTSGTGELMDDARGAYASDKVYSDIDIAGIEALPPTAIHRPVDLAVVAADAAGYARTHIIMPSVIYGIATGPLFDTGIANPQTIIFPLYVRAAVLNGHVAVLNEGATIWADVHIVDIADMYIRMFDTLLSTPEKVSHGREGYFIGENGEFVARENLQTIADALFAAGRISSPKLVQYSDANIGPYYSKAMPATVAEYGGQMIARVAFANTRCKAERARRELGWAPTYTTKDMLAGLPYEVELILKRLDAEKSA</sequence>
<dbReference type="Pfam" id="PF05368">
    <property type="entry name" value="NmrA"/>
    <property type="match status" value="1"/>
</dbReference>
<evidence type="ECO:0000259" key="1">
    <source>
        <dbReference type="Pfam" id="PF05368"/>
    </source>
</evidence>
<dbReference type="InterPro" id="IPR008030">
    <property type="entry name" value="NmrA-like"/>
</dbReference>
<name>A0A1M2VG92_TRAPU</name>
<evidence type="ECO:0000313" key="2">
    <source>
        <dbReference type="EMBL" id="OJT06576.1"/>
    </source>
</evidence>
<dbReference type="Proteomes" id="UP000184267">
    <property type="component" value="Unassembled WGS sequence"/>
</dbReference>
<dbReference type="GO" id="GO:0004029">
    <property type="term" value="F:aldehyde dehydrogenase (NAD+) activity"/>
    <property type="evidence" value="ECO:0007669"/>
    <property type="project" value="TreeGrafter"/>
</dbReference>
<dbReference type="AlphaFoldDB" id="A0A1M2VG92"/>
<dbReference type="STRING" id="154538.A0A1M2VG92"/>
<gene>
    <name evidence="2" type="ORF">TRAPUB_2571</name>
</gene>
<dbReference type="OrthoDB" id="10262413at2759"/>
<protein>
    <recommendedName>
        <fullName evidence="1">NmrA-like domain-containing protein</fullName>
    </recommendedName>
</protein>
<dbReference type="SUPFAM" id="SSF51735">
    <property type="entry name" value="NAD(P)-binding Rossmann-fold domains"/>
    <property type="match status" value="1"/>
</dbReference>
<dbReference type="InterPro" id="IPR036291">
    <property type="entry name" value="NAD(P)-bd_dom_sf"/>
</dbReference>
<keyword evidence="3" id="KW-1185">Reference proteome</keyword>
<organism evidence="2 3">
    <name type="scientific">Trametes pubescens</name>
    <name type="common">White-rot fungus</name>
    <dbReference type="NCBI Taxonomy" id="154538"/>
    <lineage>
        <taxon>Eukaryota</taxon>
        <taxon>Fungi</taxon>
        <taxon>Dikarya</taxon>
        <taxon>Basidiomycota</taxon>
        <taxon>Agaricomycotina</taxon>
        <taxon>Agaricomycetes</taxon>
        <taxon>Polyporales</taxon>
        <taxon>Polyporaceae</taxon>
        <taxon>Trametes</taxon>
    </lineage>
</organism>
<reference evidence="2 3" key="1">
    <citation type="submission" date="2016-10" db="EMBL/GenBank/DDBJ databases">
        <title>Genome sequence of the basidiomycete white-rot fungus Trametes pubescens.</title>
        <authorList>
            <person name="Makela M.R."/>
            <person name="Granchi Z."/>
            <person name="Peng M."/>
            <person name="De Vries R.P."/>
            <person name="Grigoriev I."/>
            <person name="Riley R."/>
            <person name="Hilden K."/>
        </authorList>
    </citation>
    <scope>NUCLEOTIDE SEQUENCE [LARGE SCALE GENOMIC DNA]</scope>
    <source>
        <strain evidence="2 3">FBCC735</strain>
    </source>
</reference>
<evidence type="ECO:0000313" key="3">
    <source>
        <dbReference type="Proteomes" id="UP000184267"/>
    </source>
</evidence>
<dbReference type="PANTHER" id="PTHR48079">
    <property type="entry name" value="PROTEIN YEEZ"/>
    <property type="match status" value="1"/>
</dbReference>
<accession>A0A1M2VG92</accession>
<dbReference type="OMA" id="PVYWLHT"/>